<feature type="non-terminal residue" evidence="1">
    <location>
        <position position="1"/>
    </location>
</feature>
<accession>A0A3L6E149</accession>
<organism evidence="1">
    <name type="scientific">Zea mays</name>
    <name type="common">Maize</name>
    <dbReference type="NCBI Taxonomy" id="4577"/>
    <lineage>
        <taxon>Eukaryota</taxon>
        <taxon>Viridiplantae</taxon>
        <taxon>Streptophyta</taxon>
        <taxon>Embryophyta</taxon>
        <taxon>Tracheophyta</taxon>
        <taxon>Spermatophyta</taxon>
        <taxon>Magnoliopsida</taxon>
        <taxon>Liliopsida</taxon>
        <taxon>Poales</taxon>
        <taxon>Poaceae</taxon>
        <taxon>PACMAD clade</taxon>
        <taxon>Panicoideae</taxon>
        <taxon>Andropogonodae</taxon>
        <taxon>Andropogoneae</taxon>
        <taxon>Tripsacinae</taxon>
        <taxon>Zea</taxon>
    </lineage>
</organism>
<dbReference type="Proteomes" id="UP000251960">
    <property type="component" value="Chromosome 7"/>
</dbReference>
<sequence>TATTKCFSPKQVRVYIRDETLTKGKRIKKGEVVVSSNNGRIKGTSRVCQCQIHTMFLACGLLISTQSYLKIVLWAYSFVHFSINGMKYKTKNLP</sequence>
<reference evidence="1" key="1">
    <citation type="journal article" date="2018" name="Nat. Genet.">
        <title>Extensive intraspecific gene order and gene structural variations between Mo17 and other maize genomes.</title>
        <authorList>
            <person name="Sun S."/>
            <person name="Zhou Y."/>
            <person name="Chen J."/>
            <person name="Shi J."/>
            <person name="Zhao H."/>
            <person name="Zhao H."/>
            <person name="Song W."/>
            <person name="Zhang M."/>
            <person name="Cui Y."/>
            <person name="Dong X."/>
            <person name="Liu H."/>
            <person name="Ma X."/>
            <person name="Jiao Y."/>
            <person name="Wang B."/>
            <person name="Wei X."/>
            <person name="Stein J.C."/>
            <person name="Glaubitz J.C."/>
            <person name="Lu F."/>
            <person name="Yu G."/>
            <person name="Liang C."/>
            <person name="Fengler K."/>
            <person name="Li B."/>
            <person name="Rafalski A."/>
            <person name="Schnable P.S."/>
            <person name="Ware D.H."/>
            <person name="Buckler E.S."/>
            <person name="Lai J."/>
        </authorList>
    </citation>
    <scope>NUCLEOTIDE SEQUENCE [LARGE SCALE GENOMIC DNA]</scope>
    <source>
        <tissue evidence="1">Seedling</tissue>
    </source>
</reference>
<gene>
    <name evidence="1" type="ORF">Zm00014a_000723</name>
</gene>
<protein>
    <submittedName>
        <fullName evidence="1">Uncharacterized protein</fullName>
    </submittedName>
</protein>
<name>A0A3L6E149_MAIZE</name>
<comment type="caution">
    <text evidence="1">The sequence shown here is derived from an EMBL/GenBank/DDBJ whole genome shotgun (WGS) entry which is preliminary data.</text>
</comment>
<dbReference type="EMBL" id="NCVQ01000008">
    <property type="protein sequence ID" value="PWZ13641.1"/>
    <property type="molecule type" value="Genomic_DNA"/>
</dbReference>
<evidence type="ECO:0000313" key="1">
    <source>
        <dbReference type="EMBL" id="PWZ13641.1"/>
    </source>
</evidence>
<dbReference type="AlphaFoldDB" id="A0A3L6E149"/>
<proteinExistence type="predicted"/>